<dbReference type="Proteomes" id="UP000772618">
    <property type="component" value="Unassembled WGS sequence"/>
</dbReference>
<dbReference type="EMBL" id="JAHESD010000005">
    <property type="protein sequence ID" value="MBT1702406.1"/>
    <property type="molecule type" value="Genomic_DNA"/>
</dbReference>
<evidence type="ECO:0000313" key="2">
    <source>
        <dbReference type="Proteomes" id="UP000772618"/>
    </source>
</evidence>
<evidence type="ECO:0000313" key="1">
    <source>
        <dbReference type="EMBL" id="MBT1702406.1"/>
    </source>
</evidence>
<keyword evidence="2" id="KW-1185">Reference proteome</keyword>
<gene>
    <name evidence="1" type="ORF">KK060_03895</name>
</gene>
<proteinExistence type="predicted"/>
<name>A0ABS5VQV9_9BACT</name>
<accession>A0ABS5VQV9</accession>
<dbReference type="RefSeq" id="WP_254152320.1">
    <property type="nucleotide sequence ID" value="NZ_JAHESD010000005.1"/>
</dbReference>
<comment type="caution">
    <text evidence="1">The sequence shown here is derived from an EMBL/GenBank/DDBJ whole genome shotgun (WGS) entry which is preliminary data.</text>
</comment>
<sequence length="126" mass="14229">MNDIIAKNLYQEELYKINSSVMIVLPTPWHKILDEEKALLTKILSSVKTSIDSVLIVQEPKLTEQVLGVYKPGKVLLFGSSLETDIKSYERHVINGVSVIKADELGKLDDVKKKNLWVAMKQMFGV</sequence>
<reference evidence="1 2" key="1">
    <citation type="submission" date="2021-05" db="EMBL/GenBank/DDBJ databases">
        <title>A Polyphasic approach of four new species of the genus Ohtaekwangia: Ohtaekwangia histidinii sp. nov., Ohtaekwangia cretensis sp. nov., Ohtaekwangia indiensis sp. nov., Ohtaekwangia reichenbachii sp. nov. from diverse environment.</title>
        <authorList>
            <person name="Octaviana S."/>
        </authorList>
    </citation>
    <scope>NUCLEOTIDE SEQUENCE [LARGE SCALE GENOMIC DNA]</scope>
    <source>
        <strain evidence="1 2">PWU20</strain>
    </source>
</reference>
<organism evidence="1 2">
    <name type="scientific">Chryseosolibacter indicus</name>
    <dbReference type="NCBI Taxonomy" id="2782351"/>
    <lineage>
        <taxon>Bacteria</taxon>
        <taxon>Pseudomonadati</taxon>
        <taxon>Bacteroidota</taxon>
        <taxon>Cytophagia</taxon>
        <taxon>Cytophagales</taxon>
        <taxon>Chryseotaleaceae</taxon>
        <taxon>Chryseosolibacter</taxon>
    </lineage>
</organism>
<protein>
    <submittedName>
        <fullName evidence="1">Uncharacterized protein</fullName>
    </submittedName>
</protein>